<organism evidence="2 3">
    <name type="scientific">Penstemon smallii</name>
    <dbReference type="NCBI Taxonomy" id="265156"/>
    <lineage>
        <taxon>Eukaryota</taxon>
        <taxon>Viridiplantae</taxon>
        <taxon>Streptophyta</taxon>
        <taxon>Embryophyta</taxon>
        <taxon>Tracheophyta</taxon>
        <taxon>Spermatophyta</taxon>
        <taxon>Magnoliopsida</taxon>
        <taxon>eudicotyledons</taxon>
        <taxon>Gunneridae</taxon>
        <taxon>Pentapetalae</taxon>
        <taxon>asterids</taxon>
        <taxon>lamiids</taxon>
        <taxon>Lamiales</taxon>
        <taxon>Plantaginaceae</taxon>
        <taxon>Cheloneae</taxon>
        <taxon>Penstemon</taxon>
    </lineage>
</organism>
<keyword evidence="1" id="KW-0472">Membrane</keyword>
<evidence type="ECO:0000256" key="1">
    <source>
        <dbReference type="SAM" id="Phobius"/>
    </source>
</evidence>
<dbReference type="EMBL" id="JBJXBP010000007">
    <property type="protein sequence ID" value="KAL3818914.1"/>
    <property type="molecule type" value="Genomic_DNA"/>
</dbReference>
<evidence type="ECO:0000313" key="2">
    <source>
        <dbReference type="EMBL" id="KAL3818914.1"/>
    </source>
</evidence>
<comment type="caution">
    <text evidence="2">The sequence shown here is derived from an EMBL/GenBank/DDBJ whole genome shotgun (WGS) entry which is preliminary data.</text>
</comment>
<dbReference type="Proteomes" id="UP001634393">
    <property type="component" value="Unassembled WGS sequence"/>
</dbReference>
<keyword evidence="3" id="KW-1185">Reference proteome</keyword>
<name>A0ABD3S360_9LAMI</name>
<accession>A0ABD3S360</accession>
<evidence type="ECO:0000313" key="3">
    <source>
        <dbReference type="Proteomes" id="UP001634393"/>
    </source>
</evidence>
<feature type="transmembrane region" description="Helical" evidence="1">
    <location>
        <begin position="12"/>
        <end position="33"/>
    </location>
</feature>
<keyword evidence="1" id="KW-1133">Transmembrane helix</keyword>
<dbReference type="AlphaFoldDB" id="A0ABD3S360"/>
<reference evidence="2 3" key="1">
    <citation type="submission" date="2024-12" db="EMBL/GenBank/DDBJ databases">
        <title>The unique morphological basis and parallel evolutionary history of personate flowers in Penstemon.</title>
        <authorList>
            <person name="Depatie T.H."/>
            <person name="Wessinger C.A."/>
        </authorList>
    </citation>
    <scope>NUCLEOTIDE SEQUENCE [LARGE SCALE GENOMIC DNA]</scope>
    <source>
        <strain evidence="2">WTNN_2</strain>
        <tissue evidence="2">Leaf</tissue>
    </source>
</reference>
<sequence length="142" mass="16094">MGLVYGRGFGVVLAWSFYNPINLFWIIFGVGWIQEGFVGEPVEADLLGHMLLRPKTTFNRLQPDFLLSGEMSPIFRAEISPVLLQLKNKKKVEMLNTMMDRDFIGVFLVSLSFCLSNGDERDNDNGMNNFVKTVSLAHRTSD</sequence>
<protein>
    <submittedName>
        <fullName evidence="2">Uncharacterized protein</fullName>
    </submittedName>
</protein>
<keyword evidence="1" id="KW-0812">Transmembrane</keyword>
<gene>
    <name evidence="2" type="ORF">ACJIZ3_004819</name>
</gene>
<proteinExistence type="predicted"/>